<keyword evidence="1" id="KW-0812">Transmembrane</keyword>
<feature type="transmembrane region" description="Helical" evidence="1">
    <location>
        <begin position="7"/>
        <end position="28"/>
    </location>
</feature>
<feature type="transmembrane region" description="Helical" evidence="1">
    <location>
        <begin position="62"/>
        <end position="82"/>
    </location>
</feature>
<feature type="transmembrane region" description="Helical" evidence="1">
    <location>
        <begin position="34"/>
        <end position="55"/>
    </location>
</feature>
<keyword evidence="3" id="KW-1185">Reference proteome</keyword>
<keyword evidence="1" id="KW-1133">Transmembrane helix</keyword>
<evidence type="ECO:0000313" key="2">
    <source>
        <dbReference type="EMBL" id="RMH92931.1"/>
    </source>
</evidence>
<dbReference type="EMBL" id="RFLY01000008">
    <property type="protein sequence ID" value="RMH92931.1"/>
    <property type="molecule type" value="Genomic_DNA"/>
</dbReference>
<comment type="caution">
    <text evidence="2">The sequence shown here is derived from an EMBL/GenBank/DDBJ whole genome shotgun (WGS) entry which is preliminary data.</text>
</comment>
<protein>
    <submittedName>
        <fullName evidence="2">Uncharacterized protein</fullName>
    </submittedName>
</protein>
<sequence>MWARSAAALLGGAVVTATLMLNLAWLSFVQFDVVLLWILLAAFPLWVALAFYCYHVRTSARAWAGLGVLAVPSIVINAVMYAT</sequence>
<keyword evidence="1" id="KW-0472">Membrane</keyword>
<reference evidence="2 3" key="1">
    <citation type="submission" date="2018-10" db="EMBL/GenBank/DDBJ databases">
        <title>Proposal of Lysobacter pythonis sp. nov. isolated from royal pythons (Python regius).</title>
        <authorList>
            <person name="Hans-Juergen B."/>
            <person name="Huptas C."/>
            <person name="Sandra B."/>
            <person name="Igor L."/>
            <person name="Joachim S."/>
            <person name="Siegfried S."/>
            <person name="Mareike W."/>
            <person name="Peter K."/>
        </authorList>
    </citation>
    <scope>NUCLEOTIDE SEQUENCE [LARGE SCALE GENOMIC DNA]</scope>
    <source>
        <strain evidence="2 3">4284/11</strain>
    </source>
</reference>
<name>A0A3M2HT53_9GAMM</name>
<gene>
    <name evidence="2" type="ORF">EBB59_06790</name>
</gene>
<dbReference type="AlphaFoldDB" id="A0A3M2HT53"/>
<evidence type="ECO:0000313" key="3">
    <source>
        <dbReference type="Proteomes" id="UP000275012"/>
    </source>
</evidence>
<evidence type="ECO:0000256" key="1">
    <source>
        <dbReference type="SAM" id="Phobius"/>
    </source>
</evidence>
<organism evidence="2 3">
    <name type="scientific">Solilutibacter pythonis</name>
    <dbReference type="NCBI Taxonomy" id="2483112"/>
    <lineage>
        <taxon>Bacteria</taxon>
        <taxon>Pseudomonadati</taxon>
        <taxon>Pseudomonadota</taxon>
        <taxon>Gammaproteobacteria</taxon>
        <taxon>Lysobacterales</taxon>
        <taxon>Lysobacteraceae</taxon>
        <taxon>Solilutibacter</taxon>
    </lineage>
</organism>
<accession>A0A3M2HT53</accession>
<proteinExistence type="predicted"/>
<dbReference type="Proteomes" id="UP000275012">
    <property type="component" value="Unassembled WGS sequence"/>
</dbReference>